<keyword evidence="1" id="KW-0175">Coiled coil</keyword>
<gene>
    <name evidence="2" type="ORF">LCGC14_2615500</name>
</gene>
<feature type="coiled-coil region" evidence="1">
    <location>
        <begin position="57"/>
        <end position="88"/>
    </location>
</feature>
<organism evidence="2">
    <name type="scientific">marine sediment metagenome</name>
    <dbReference type="NCBI Taxonomy" id="412755"/>
    <lineage>
        <taxon>unclassified sequences</taxon>
        <taxon>metagenomes</taxon>
        <taxon>ecological metagenomes</taxon>
    </lineage>
</organism>
<evidence type="ECO:0000256" key="1">
    <source>
        <dbReference type="SAM" id="Coils"/>
    </source>
</evidence>
<accession>A0A0F9CFP7</accession>
<evidence type="ECO:0000313" key="2">
    <source>
        <dbReference type="EMBL" id="KKL04491.1"/>
    </source>
</evidence>
<name>A0A0F9CFP7_9ZZZZ</name>
<sequence length="93" mass="11252">MENKKDNWEGFDELVRDVTKVGFMAKSEARRRLKEIIDRELVRQNKKLNEQCEVIVNRELKAQADRIIERLEKRKVDVLIKNKSWNEEGRRKN</sequence>
<dbReference type="EMBL" id="LAZR01044502">
    <property type="protein sequence ID" value="KKL04491.1"/>
    <property type="molecule type" value="Genomic_DNA"/>
</dbReference>
<dbReference type="AlphaFoldDB" id="A0A0F9CFP7"/>
<protein>
    <submittedName>
        <fullName evidence="2">Uncharacterized protein</fullName>
    </submittedName>
</protein>
<proteinExistence type="predicted"/>
<reference evidence="2" key="1">
    <citation type="journal article" date="2015" name="Nature">
        <title>Complex archaea that bridge the gap between prokaryotes and eukaryotes.</title>
        <authorList>
            <person name="Spang A."/>
            <person name="Saw J.H."/>
            <person name="Jorgensen S.L."/>
            <person name="Zaremba-Niedzwiedzka K."/>
            <person name="Martijn J."/>
            <person name="Lind A.E."/>
            <person name="van Eijk R."/>
            <person name="Schleper C."/>
            <person name="Guy L."/>
            <person name="Ettema T.J."/>
        </authorList>
    </citation>
    <scope>NUCLEOTIDE SEQUENCE</scope>
</reference>
<comment type="caution">
    <text evidence="2">The sequence shown here is derived from an EMBL/GenBank/DDBJ whole genome shotgun (WGS) entry which is preliminary data.</text>
</comment>